<proteinExistence type="predicted"/>
<evidence type="ECO:0000256" key="2">
    <source>
        <dbReference type="ARBA" id="ARBA00022475"/>
    </source>
</evidence>
<name>A0A9C6UA56_FRAOC</name>
<dbReference type="AlphaFoldDB" id="A0A9C6UA56"/>
<dbReference type="OrthoDB" id="8195814at2759"/>
<sequence length="539" mass="59640">MFGGGSTMMPFKHVTPILVIYTTALGLGSDPDGRADVETIVSALRGMGWMHTSIAVQKHDGSRLRTVPVYLSRPGFVPGSRCGFGPSTTTLALLWSAGQTLTADAVGFLKPHRPYPLNGCDVHVASLENPPFAYADPAGGFQGTDISLVDYFATDKNATVHFKPITAAMNSIGLLSTGFQEKDKGSFYDALKKYDVVVGGLLPTVERSKVFDFTAPYSQESQCVFLTARLPVDAWRYPFVVLSPQVWAATCGLMLLLVVVLQAMGTGGFDSLIILLGVLFDSEPNPKLISRRKQTVFLVFLWTIFCMHFNSGYRASLSMAFINHISKPGPSSFREVKRVGFLFGIASYLLQEDNQGTREIGPRLETCNSFRNCSAEIKSDPENMGLVMSEVSMWYSTPRYFLDDQLKSLLKRSESLATFFIIFLVHKSSPLREPLDDTLAKTREFGINIKAFNDIKRNLTRIMERNYRERLRTVDHNGFFLVFGVCGLLFAGLALAALVFCGELVHHRLSQSAPCSPLVCKLLAGRVYPQRTHSSRDTL</sequence>
<keyword evidence="2" id="KW-1003">Cell membrane</keyword>
<evidence type="ECO:0000313" key="10">
    <source>
        <dbReference type="RefSeq" id="XP_052126384.1"/>
    </source>
</evidence>
<dbReference type="KEGG" id="foc:127750024"/>
<keyword evidence="4 8" id="KW-1133">Transmembrane helix</keyword>
<dbReference type="PANTHER" id="PTHR42643">
    <property type="entry name" value="IONOTROPIC RECEPTOR 20A-RELATED"/>
    <property type="match status" value="1"/>
</dbReference>
<reference evidence="10" key="1">
    <citation type="submission" date="2025-08" db="UniProtKB">
        <authorList>
            <consortium name="RefSeq"/>
        </authorList>
    </citation>
    <scope>IDENTIFICATION</scope>
    <source>
        <tissue evidence="10">Whole organism</tissue>
    </source>
</reference>
<evidence type="ECO:0000256" key="7">
    <source>
        <dbReference type="ARBA" id="ARBA00023180"/>
    </source>
</evidence>
<accession>A0A9C6UA56</accession>
<keyword evidence="9" id="KW-1185">Reference proteome</keyword>
<dbReference type="GeneID" id="127750024"/>
<dbReference type="Gene3D" id="3.40.190.10">
    <property type="entry name" value="Periplasmic binding protein-like II"/>
    <property type="match status" value="1"/>
</dbReference>
<feature type="transmembrane region" description="Helical" evidence="8">
    <location>
        <begin position="246"/>
        <end position="276"/>
    </location>
</feature>
<evidence type="ECO:0000256" key="4">
    <source>
        <dbReference type="ARBA" id="ARBA00022989"/>
    </source>
</evidence>
<evidence type="ECO:0000256" key="8">
    <source>
        <dbReference type="SAM" id="Phobius"/>
    </source>
</evidence>
<dbReference type="RefSeq" id="XP_052126384.1">
    <property type="nucleotide sequence ID" value="XM_052270424.1"/>
</dbReference>
<keyword evidence="7" id="KW-0325">Glycoprotein</keyword>
<protein>
    <submittedName>
        <fullName evidence="10">Uncharacterized protein LOC127750024 isoform X1</fullName>
    </submittedName>
</protein>
<dbReference type="PANTHER" id="PTHR42643:SF24">
    <property type="entry name" value="IONOTROPIC RECEPTOR 60A"/>
    <property type="match status" value="1"/>
</dbReference>
<dbReference type="SUPFAM" id="SSF53850">
    <property type="entry name" value="Periplasmic binding protein-like II"/>
    <property type="match status" value="1"/>
</dbReference>
<dbReference type="Proteomes" id="UP000504606">
    <property type="component" value="Unplaced"/>
</dbReference>
<feature type="transmembrane region" description="Helical" evidence="8">
    <location>
        <begin position="296"/>
        <end position="313"/>
    </location>
</feature>
<dbReference type="GO" id="GO:0005886">
    <property type="term" value="C:plasma membrane"/>
    <property type="evidence" value="ECO:0007669"/>
    <property type="project" value="UniProtKB-SubCell"/>
</dbReference>
<keyword evidence="3 8" id="KW-0812">Transmembrane</keyword>
<evidence type="ECO:0000313" key="9">
    <source>
        <dbReference type="Proteomes" id="UP000504606"/>
    </source>
</evidence>
<evidence type="ECO:0000256" key="1">
    <source>
        <dbReference type="ARBA" id="ARBA00004651"/>
    </source>
</evidence>
<comment type="subcellular location">
    <subcellularLocation>
        <location evidence="1">Cell membrane</location>
        <topology evidence="1">Multi-pass membrane protein</topology>
    </subcellularLocation>
</comment>
<feature type="transmembrane region" description="Helical" evidence="8">
    <location>
        <begin position="478"/>
        <end position="500"/>
    </location>
</feature>
<organism evidence="9 10">
    <name type="scientific">Frankliniella occidentalis</name>
    <name type="common">Western flower thrips</name>
    <name type="synonym">Euthrips occidentalis</name>
    <dbReference type="NCBI Taxonomy" id="133901"/>
    <lineage>
        <taxon>Eukaryota</taxon>
        <taxon>Metazoa</taxon>
        <taxon>Ecdysozoa</taxon>
        <taxon>Arthropoda</taxon>
        <taxon>Hexapoda</taxon>
        <taxon>Insecta</taxon>
        <taxon>Pterygota</taxon>
        <taxon>Neoptera</taxon>
        <taxon>Paraneoptera</taxon>
        <taxon>Thysanoptera</taxon>
        <taxon>Terebrantia</taxon>
        <taxon>Thripoidea</taxon>
        <taxon>Thripidae</taxon>
        <taxon>Frankliniella</taxon>
    </lineage>
</organism>
<keyword evidence="5 8" id="KW-0472">Membrane</keyword>
<gene>
    <name evidence="10" type="primary">LOC127750024</name>
</gene>
<keyword evidence="6" id="KW-0675">Receptor</keyword>
<dbReference type="InterPro" id="IPR052192">
    <property type="entry name" value="Insect_Ionotropic_Sensory_Rcpt"/>
</dbReference>
<evidence type="ECO:0000256" key="6">
    <source>
        <dbReference type="ARBA" id="ARBA00023170"/>
    </source>
</evidence>
<evidence type="ECO:0000256" key="5">
    <source>
        <dbReference type="ARBA" id="ARBA00023136"/>
    </source>
</evidence>
<evidence type="ECO:0000256" key="3">
    <source>
        <dbReference type="ARBA" id="ARBA00022692"/>
    </source>
</evidence>